<protein>
    <submittedName>
        <fullName evidence="1">Uncharacterized protein</fullName>
    </submittedName>
</protein>
<dbReference type="AlphaFoldDB" id="A0A3N6NW01"/>
<dbReference type="EMBL" id="RCBY01000369">
    <property type="protein sequence ID" value="RQH22349.1"/>
    <property type="molecule type" value="Genomic_DNA"/>
</dbReference>
<gene>
    <name evidence="1" type="ORF">D5R40_31045</name>
</gene>
<evidence type="ECO:0000313" key="2">
    <source>
        <dbReference type="Proteomes" id="UP000269154"/>
    </source>
</evidence>
<proteinExistence type="predicted"/>
<dbReference type="Proteomes" id="UP000269154">
    <property type="component" value="Unassembled WGS sequence"/>
</dbReference>
<accession>A0A3N6NW01</accession>
<keyword evidence="2" id="KW-1185">Reference proteome</keyword>
<organism evidence="1 2">
    <name type="scientific">Okeania hirsuta</name>
    <dbReference type="NCBI Taxonomy" id="1458930"/>
    <lineage>
        <taxon>Bacteria</taxon>
        <taxon>Bacillati</taxon>
        <taxon>Cyanobacteriota</taxon>
        <taxon>Cyanophyceae</taxon>
        <taxon>Oscillatoriophycideae</taxon>
        <taxon>Oscillatoriales</taxon>
        <taxon>Microcoleaceae</taxon>
        <taxon>Okeania</taxon>
    </lineage>
</organism>
<sequence>MPLEANVDIDGDGDIDPGAMEIWAVDFIIDQYDDDCSGPISYSINRVGETPNRDSTGIVFTCDDGSEVEVEIYVWDNADNPYQEQPEWNCRRPQLRPMSHLYSFEHE</sequence>
<comment type="caution">
    <text evidence="1">The sequence shown here is derived from an EMBL/GenBank/DDBJ whole genome shotgun (WGS) entry which is preliminary data.</text>
</comment>
<reference evidence="1 2" key="1">
    <citation type="journal article" date="2018" name="ACS Chem. Biol.">
        <title>Ketoreductase domain dysfunction expands chemodiversity: malyngamide biosynthesis in the cyanobacterium Okeania hirsuta.</title>
        <authorList>
            <person name="Moss N.A."/>
            <person name="Leao T."/>
            <person name="Rankin M."/>
            <person name="McCullough T.M."/>
            <person name="Qu P."/>
            <person name="Korobeynikov A."/>
            <person name="Smith J.L."/>
            <person name="Gerwick L."/>
            <person name="Gerwick W.H."/>
        </authorList>
    </citation>
    <scope>NUCLEOTIDE SEQUENCE [LARGE SCALE GENOMIC DNA]</scope>
    <source>
        <strain evidence="1 2">PAB10Feb10-1</strain>
    </source>
</reference>
<name>A0A3N6NW01_9CYAN</name>
<evidence type="ECO:0000313" key="1">
    <source>
        <dbReference type="EMBL" id="RQH22349.1"/>
    </source>
</evidence>